<keyword evidence="3" id="KW-1185">Reference proteome</keyword>
<sequence>MVADVVNRAQAGASITRGRGGRCELGARRSLDHSRTRQTPGDSRRGELSVSRDLWHGPDEVVLPLRDIVGRVPGPDAGAH</sequence>
<feature type="region of interest" description="Disordered" evidence="1">
    <location>
        <begin position="1"/>
        <end position="51"/>
    </location>
</feature>
<dbReference type="EMBL" id="BAABHK010000009">
    <property type="protein sequence ID" value="GAA4631175.1"/>
    <property type="molecule type" value="Genomic_DNA"/>
</dbReference>
<gene>
    <name evidence="2" type="ORF">GCM10023196_059530</name>
</gene>
<evidence type="ECO:0000313" key="2">
    <source>
        <dbReference type="EMBL" id="GAA4631175.1"/>
    </source>
</evidence>
<proteinExistence type="predicted"/>
<reference evidence="3" key="1">
    <citation type="journal article" date="2019" name="Int. J. Syst. Evol. Microbiol.">
        <title>The Global Catalogue of Microorganisms (GCM) 10K type strain sequencing project: providing services to taxonomists for standard genome sequencing and annotation.</title>
        <authorList>
            <consortium name="The Broad Institute Genomics Platform"/>
            <consortium name="The Broad Institute Genome Sequencing Center for Infectious Disease"/>
            <person name="Wu L."/>
            <person name="Ma J."/>
        </authorList>
    </citation>
    <scope>NUCLEOTIDE SEQUENCE [LARGE SCALE GENOMIC DNA]</scope>
    <source>
        <strain evidence="3">JCM 17939</strain>
    </source>
</reference>
<name>A0ABP8UHI6_9ACTN</name>
<feature type="compositionally biased region" description="Basic and acidic residues" evidence="1">
    <location>
        <begin position="21"/>
        <end position="35"/>
    </location>
</feature>
<protein>
    <submittedName>
        <fullName evidence="2">Uncharacterized protein</fullName>
    </submittedName>
</protein>
<evidence type="ECO:0000256" key="1">
    <source>
        <dbReference type="SAM" id="MobiDB-lite"/>
    </source>
</evidence>
<organism evidence="2 3">
    <name type="scientific">Actinoallomurus vinaceus</name>
    <dbReference type="NCBI Taxonomy" id="1080074"/>
    <lineage>
        <taxon>Bacteria</taxon>
        <taxon>Bacillati</taxon>
        <taxon>Actinomycetota</taxon>
        <taxon>Actinomycetes</taxon>
        <taxon>Streptosporangiales</taxon>
        <taxon>Thermomonosporaceae</taxon>
        <taxon>Actinoallomurus</taxon>
    </lineage>
</organism>
<dbReference type="Proteomes" id="UP001501442">
    <property type="component" value="Unassembled WGS sequence"/>
</dbReference>
<comment type="caution">
    <text evidence="2">The sequence shown here is derived from an EMBL/GenBank/DDBJ whole genome shotgun (WGS) entry which is preliminary data.</text>
</comment>
<accession>A0ABP8UHI6</accession>
<evidence type="ECO:0000313" key="3">
    <source>
        <dbReference type="Proteomes" id="UP001501442"/>
    </source>
</evidence>